<feature type="transmembrane region" description="Helical" evidence="1">
    <location>
        <begin position="101"/>
        <end position="123"/>
    </location>
</feature>
<keyword evidence="1" id="KW-1133">Transmembrane helix</keyword>
<feature type="transmembrane region" description="Helical" evidence="1">
    <location>
        <begin position="143"/>
        <end position="166"/>
    </location>
</feature>
<keyword evidence="1" id="KW-0472">Membrane</keyword>
<feature type="domain" description="DUF8056" evidence="2">
    <location>
        <begin position="5"/>
        <end position="171"/>
    </location>
</feature>
<name>A0ABD5UX51_9EURY</name>
<keyword evidence="4" id="KW-1185">Reference proteome</keyword>
<accession>A0ABD5UX51</accession>
<dbReference type="Proteomes" id="UP001596312">
    <property type="component" value="Unassembled WGS sequence"/>
</dbReference>
<evidence type="ECO:0000259" key="2">
    <source>
        <dbReference type="Pfam" id="PF26243"/>
    </source>
</evidence>
<sequence length="171" mass="18108">MADGEESYKGLLGSFRYSYGASDSRVYKLYVLVSALVSVLLALLFTFALIGVIATTLGASESITLVRSFFVLVGLLVIAPILAPVLLVARRHRKELGTGTTYDTALAVGGYLFVGALYAGLVISVPPDLQEPTTGLSAVLVDALYALPSALGIVPPLLAVVLIVVLHRRFR</sequence>
<evidence type="ECO:0000313" key="4">
    <source>
        <dbReference type="Proteomes" id="UP001596312"/>
    </source>
</evidence>
<keyword evidence="1" id="KW-0812">Transmembrane</keyword>
<gene>
    <name evidence="3" type="ORF">ACFQGH_00585</name>
</gene>
<feature type="transmembrane region" description="Helical" evidence="1">
    <location>
        <begin position="29"/>
        <end position="57"/>
    </location>
</feature>
<evidence type="ECO:0000256" key="1">
    <source>
        <dbReference type="SAM" id="Phobius"/>
    </source>
</evidence>
<comment type="caution">
    <text evidence="3">The sequence shown here is derived from an EMBL/GenBank/DDBJ whole genome shotgun (WGS) entry which is preliminary data.</text>
</comment>
<dbReference type="EMBL" id="JBHSXQ010000001">
    <property type="protein sequence ID" value="MFC6903688.1"/>
    <property type="molecule type" value="Genomic_DNA"/>
</dbReference>
<evidence type="ECO:0000313" key="3">
    <source>
        <dbReference type="EMBL" id="MFC6903688.1"/>
    </source>
</evidence>
<dbReference type="InterPro" id="IPR058369">
    <property type="entry name" value="DUF8056"/>
</dbReference>
<dbReference type="AlphaFoldDB" id="A0ABD5UX51"/>
<organism evidence="3 4">
    <name type="scientific">Halalkalicoccus tibetensis</name>
    <dbReference type="NCBI Taxonomy" id="175632"/>
    <lineage>
        <taxon>Archaea</taxon>
        <taxon>Methanobacteriati</taxon>
        <taxon>Methanobacteriota</taxon>
        <taxon>Stenosarchaea group</taxon>
        <taxon>Halobacteria</taxon>
        <taxon>Halobacteriales</taxon>
        <taxon>Halococcaceae</taxon>
        <taxon>Halalkalicoccus</taxon>
    </lineage>
</organism>
<protein>
    <recommendedName>
        <fullName evidence="2">DUF8056 domain-containing protein</fullName>
    </recommendedName>
</protein>
<reference evidence="3 4" key="1">
    <citation type="journal article" date="2019" name="Int. J. Syst. Evol. Microbiol.">
        <title>The Global Catalogue of Microorganisms (GCM) 10K type strain sequencing project: providing services to taxonomists for standard genome sequencing and annotation.</title>
        <authorList>
            <consortium name="The Broad Institute Genomics Platform"/>
            <consortium name="The Broad Institute Genome Sequencing Center for Infectious Disease"/>
            <person name="Wu L."/>
            <person name="Ma J."/>
        </authorList>
    </citation>
    <scope>NUCLEOTIDE SEQUENCE [LARGE SCALE GENOMIC DNA]</scope>
    <source>
        <strain evidence="3 4">CGMCC 1.3240</strain>
    </source>
</reference>
<feature type="transmembrane region" description="Helical" evidence="1">
    <location>
        <begin position="69"/>
        <end position="89"/>
    </location>
</feature>
<proteinExistence type="predicted"/>
<dbReference type="Pfam" id="PF26243">
    <property type="entry name" value="DUF8056"/>
    <property type="match status" value="1"/>
</dbReference>
<dbReference type="RefSeq" id="WP_340602179.1">
    <property type="nucleotide sequence ID" value="NZ_JBBMXV010000001.1"/>
</dbReference>